<keyword evidence="3" id="KW-1185">Reference proteome</keyword>
<dbReference type="SUPFAM" id="SSF53756">
    <property type="entry name" value="UDP-Glycosyltransferase/glycogen phosphorylase"/>
    <property type="match status" value="1"/>
</dbReference>
<keyword evidence="1" id="KW-0732">Signal</keyword>
<dbReference type="Gene3D" id="3.40.50.2000">
    <property type="entry name" value="Glycogen Phosphorylase B"/>
    <property type="match status" value="1"/>
</dbReference>
<evidence type="ECO:0000313" key="3">
    <source>
        <dbReference type="Proteomes" id="UP000324222"/>
    </source>
</evidence>
<evidence type="ECO:0000256" key="1">
    <source>
        <dbReference type="SAM" id="SignalP"/>
    </source>
</evidence>
<organism evidence="2 3">
    <name type="scientific">Portunus trituberculatus</name>
    <name type="common">Swimming crab</name>
    <name type="synonym">Neptunus trituberculatus</name>
    <dbReference type="NCBI Taxonomy" id="210409"/>
    <lineage>
        <taxon>Eukaryota</taxon>
        <taxon>Metazoa</taxon>
        <taxon>Ecdysozoa</taxon>
        <taxon>Arthropoda</taxon>
        <taxon>Crustacea</taxon>
        <taxon>Multicrustacea</taxon>
        <taxon>Malacostraca</taxon>
        <taxon>Eumalacostraca</taxon>
        <taxon>Eucarida</taxon>
        <taxon>Decapoda</taxon>
        <taxon>Pleocyemata</taxon>
        <taxon>Brachyura</taxon>
        <taxon>Eubrachyura</taxon>
        <taxon>Portunoidea</taxon>
        <taxon>Portunidae</taxon>
        <taxon>Portuninae</taxon>
        <taxon>Portunus</taxon>
    </lineage>
</organism>
<reference evidence="2 3" key="1">
    <citation type="submission" date="2019-05" db="EMBL/GenBank/DDBJ databases">
        <title>Another draft genome of Portunus trituberculatus and its Hox gene families provides insights of decapod evolution.</title>
        <authorList>
            <person name="Jeong J.-H."/>
            <person name="Song I."/>
            <person name="Kim S."/>
            <person name="Choi T."/>
            <person name="Kim D."/>
            <person name="Ryu S."/>
            <person name="Kim W."/>
        </authorList>
    </citation>
    <scope>NUCLEOTIDE SEQUENCE [LARGE SCALE GENOMIC DNA]</scope>
    <source>
        <tissue evidence="2">Muscle</tissue>
    </source>
</reference>
<dbReference type="OrthoDB" id="5835829at2759"/>
<sequence>MEVVVVMCLVAAVLDGRAMGDLPPPHASYKILMLLPASSMSHKNVLAPLAEGLAERGHEVVMLSCQRNILHHPNITEIRYDPVRHDKPTTVASKFNYRNNLAGAFAQLKEILPAVARELYKAPSVMQLYHRRKEFDLIILDHMFNEMAYPFVHEVPFITVATPGMDARQSAVLGNVLSPSYVPNLWKGYPLPLSLRHRLENTAWHLFISFYWRWWAVVPRIQEEVRGHCTALYRPV</sequence>
<dbReference type="Proteomes" id="UP000324222">
    <property type="component" value="Unassembled WGS sequence"/>
</dbReference>
<accession>A0A5B7CWM8</accession>
<gene>
    <name evidence="2" type="ORF">E2C01_006252</name>
</gene>
<dbReference type="AlphaFoldDB" id="A0A5B7CWM8"/>
<name>A0A5B7CWM8_PORTR</name>
<protein>
    <recommendedName>
        <fullName evidence="4">Ecdysteroid UDP-glucosyltransferase</fullName>
    </recommendedName>
</protein>
<feature type="chain" id="PRO_5023051426" description="Ecdysteroid UDP-glucosyltransferase" evidence="1">
    <location>
        <begin position="21"/>
        <end position="236"/>
    </location>
</feature>
<feature type="signal peptide" evidence="1">
    <location>
        <begin position="1"/>
        <end position="20"/>
    </location>
</feature>
<evidence type="ECO:0008006" key="4">
    <source>
        <dbReference type="Google" id="ProtNLM"/>
    </source>
</evidence>
<dbReference type="EMBL" id="VSRR010000287">
    <property type="protein sequence ID" value="MPC13515.1"/>
    <property type="molecule type" value="Genomic_DNA"/>
</dbReference>
<evidence type="ECO:0000313" key="2">
    <source>
        <dbReference type="EMBL" id="MPC13515.1"/>
    </source>
</evidence>
<proteinExistence type="predicted"/>
<comment type="caution">
    <text evidence="2">The sequence shown here is derived from an EMBL/GenBank/DDBJ whole genome shotgun (WGS) entry which is preliminary data.</text>
</comment>